<organism evidence="6 7">
    <name type="scientific">Sinomonas flava</name>
    <dbReference type="NCBI Taxonomy" id="496857"/>
    <lineage>
        <taxon>Bacteria</taxon>
        <taxon>Bacillati</taxon>
        <taxon>Actinomycetota</taxon>
        <taxon>Actinomycetes</taxon>
        <taxon>Micrococcales</taxon>
        <taxon>Micrococcaceae</taxon>
        <taxon>Sinomonas</taxon>
    </lineage>
</organism>
<keyword evidence="2" id="KW-0347">Helicase</keyword>
<comment type="caution">
    <text evidence="6">The sequence shown here is derived from an EMBL/GenBank/DDBJ whole genome shotgun (WGS) entry which is preliminary data.</text>
</comment>
<dbReference type="InterPro" id="IPR011604">
    <property type="entry name" value="PDDEXK-like_dom_sf"/>
</dbReference>
<keyword evidence="7" id="KW-1185">Reference proteome</keyword>
<evidence type="ECO:0000256" key="3">
    <source>
        <dbReference type="ARBA" id="ARBA00023204"/>
    </source>
</evidence>
<protein>
    <submittedName>
        <fullName evidence="6">PD-(D/E)XK nuclease family protein</fullName>
    </submittedName>
</protein>
<evidence type="ECO:0000256" key="4">
    <source>
        <dbReference type="SAM" id="MobiDB-lite"/>
    </source>
</evidence>
<feature type="region of interest" description="Disordered" evidence="4">
    <location>
        <begin position="870"/>
        <end position="892"/>
    </location>
</feature>
<accession>A0ABN3BTH0</accession>
<evidence type="ECO:0000313" key="6">
    <source>
        <dbReference type="EMBL" id="GAA2200038.1"/>
    </source>
</evidence>
<evidence type="ECO:0000256" key="2">
    <source>
        <dbReference type="ARBA" id="ARBA00022806"/>
    </source>
</evidence>
<feature type="domain" description="PD-(D/E)XK endonuclease-like" evidence="5">
    <location>
        <begin position="601"/>
        <end position="915"/>
    </location>
</feature>
<dbReference type="InterPro" id="IPR038726">
    <property type="entry name" value="PDDEXK_AddAB-type"/>
</dbReference>
<keyword evidence="2" id="KW-0378">Hydrolase</keyword>
<dbReference type="RefSeq" id="WP_344299450.1">
    <property type="nucleotide sequence ID" value="NZ_BAAAQW010000005.1"/>
</dbReference>
<keyword evidence="2" id="KW-0067">ATP-binding</keyword>
<gene>
    <name evidence="6" type="ORF">GCM10009849_18870</name>
</gene>
<keyword evidence="2" id="KW-0547">Nucleotide-binding</keyword>
<evidence type="ECO:0000259" key="5">
    <source>
        <dbReference type="Pfam" id="PF12705"/>
    </source>
</evidence>
<evidence type="ECO:0000313" key="7">
    <source>
        <dbReference type="Proteomes" id="UP001500432"/>
    </source>
</evidence>
<name>A0ABN3BTH0_9MICC</name>
<dbReference type="Gene3D" id="3.90.320.10">
    <property type="match status" value="1"/>
</dbReference>
<reference evidence="6 7" key="1">
    <citation type="journal article" date="2019" name="Int. J. Syst. Evol. Microbiol.">
        <title>The Global Catalogue of Microorganisms (GCM) 10K type strain sequencing project: providing services to taxonomists for standard genome sequencing and annotation.</title>
        <authorList>
            <consortium name="The Broad Institute Genomics Platform"/>
            <consortium name="The Broad Institute Genome Sequencing Center for Infectious Disease"/>
            <person name="Wu L."/>
            <person name="Ma J."/>
        </authorList>
    </citation>
    <scope>NUCLEOTIDE SEQUENCE [LARGE SCALE GENOMIC DNA]</scope>
    <source>
        <strain evidence="6 7">JCM 16034</strain>
    </source>
</reference>
<evidence type="ECO:0000256" key="1">
    <source>
        <dbReference type="ARBA" id="ARBA00022763"/>
    </source>
</evidence>
<dbReference type="EMBL" id="BAAAQW010000005">
    <property type="protein sequence ID" value="GAA2200038.1"/>
    <property type="molecule type" value="Genomic_DNA"/>
</dbReference>
<keyword evidence="1" id="KW-0227">DNA damage</keyword>
<dbReference type="Proteomes" id="UP001500432">
    <property type="component" value="Unassembled WGS sequence"/>
</dbReference>
<sequence length="922" mass="98715">MIVEFGWFLDRAPWAYTRPGLNRVRVGRKGFVSLLQTRLGLTRPDTQNAERVSQYLRRLEHLDSPGAWFHRSLAADPWSTAYELLSARDDAVANGWDGTLPEPEPGTHDGGPSPLLRTLAAAERAGEGVPGGALAPSLADDIVELIAELESTPLPLGIDELVLSHPEDTFPAVWRRIIGALRDRGIRVSEAPAPHRLPELTVLQAETEWEAAEHAARWLAAGTNERTAVVCSDPTAVLDQYLTLHCQPRLGVGERSAWRAQDQLIPLFFELVWEPANVHLLAEFLTLPDSPVRRGAAKHLLRALAEEPGVRGVAWSSAIAAIGADDSLGPDLAATLDRTFRARLLSEADRPSGAQLVEATAWLTSALTARAAVVPRLQATAAQLGRVLALLAPLPHVSRRDLRRIIASVVTEGAEPLVGAEAAPWLRLNHLAELGEDVDDALWWGFQSASTPAVRRWDAHDAAALAQVGVELPTPQQLTALAVRETLAAAGRCRRLVVVQIAQRNGERVEANPLLEALVAGQPASTGAGTGAAEAGSGMAERIASVTRSPSDLVIAGAGAHDGVWRLAGREARLTRAAALRPVAPRAELEVGPNAALAPERLSFSQLEVLLGCSLRWALERKGRLTVPDAADIPEGSRMIGTFAHRVIERLHEVLHASNRAVPTGGEVDAAIEELLPEFASELLLPGQKARRLTVVAAVAEAARTFFATLQRGGVALQAVEKEFEKDLRLVTDDGVLSIPVVGSADAVGIDEEGRTVVVDLKWSSTGRYLREKVQKGTALQLALYQWALNGGDAPPDHPTAYYLLKQHDFASAHAHFGPSVPRVWAPEELWRRAVHAAEHVVADVLAGHVTATKPFADVFAAVSAQASQSSAPTGAEGGSAPVPAGPTTVEERETAEGRLYVEPGCRFCRFGALCGLKGDYS</sequence>
<proteinExistence type="predicted"/>
<keyword evidence="3" id="KW-0234">DNA repair</keyword>
<dbReference type="Pfam" id="PF12705">
    <property type="entry name" value="PDDEXK_1"/>
    <property type="match status" value="1"/>
</dbReference>